<name>A0ABW7ENK0_9BURK</name>
<dbReference type="InterPro" id="IPR025949">
    <property type="entry name" value="PapC-like_C"/>
</dbReference>
<dbReference type="EMBL" id="JBIGHY010000004">
    <property type="protein sequence ID" value="MFG6414737.1"/>
    <property type="molecule type" value="Genomic_DNA"/>
</dbReference>
<dbReference type="Proteomes" id="UP001606300">
    <property type="component" value="Unassembled WGS sequence"/>
</dbReference>
<dbReference type="Gene3D" id="2.60.40.2070">
    <property type="match status" value="1"/>
</dbReference>
<sequence>MAAVAAAAESPQPTPTRVNWGETLLLALRFNGIAQDGMLRAVRLAEGLAIPQSNWDELNLRLPTAGTRVIDGEQHVMLAAAGPLRWHIDEATQTLEVDAPAAAFVGQRVDLSPGQPRVTQPSAWAPFINYDAQWQRRSRSRAMADALWELGLFSPTGDFSSTGLARSEGRGVRLDTRWQRDDPARLARLRVGDAVSQGGAWGRALRYGGVQWGTDFSLQPGFLSFPLPALRGEAALPSTLDVYVNNSQRLQSRLQAGPFDLSELPVVTGQGEIRTVVRDLLGREQVVVTPYYVSPALLKPGLSAVSIDFGAEREDYGIASNRYGRAQASVTHRRGVTERFTRELRVEAAGRQQSVGASAWLLWPTLGTVTASAVASHARGLGAGWMLLAGVERQARDWSGSVQVRHASSRFSQQGLGEGTAPRTVVTAAAGTAWRGHSFGVSFAQQRGGRFESKLAQFNYGRDLGRWGYLGLIVLRDFSPGGNGNTVGLSWSRALDERHGAGASLQRQRGLDGGYENVLQAQFQRNPAFGTGLGYQLLAEGDNRQFAQAQWQGERAVLSGGVARRGRDTEVRAGASGGLAWMDGSFFAGRRVDGGIAIVDVGGHAGVRITQDNHIVARTDAQGRAFVSGLRGYQSNRVGIFASDLPMDVELEALEIQLTPAARSAARIDFPIQRGRAAAMQLIDATGRALPPGSQLRLVAPGKQFAVGFNGRAYVAGLAAGRNRVLAQWPEGRCEFDLELPAASGDDLPDLGTLICR</sequence>
<feature type="domain" description="PapC-like C-terminal" evidence="1">
    <location>
        <begin position="680"/>
        <end position="741"/>
    </location>
</feature>
<evidence type="ECO:0000259" key="1">
    <source>
        <dbReference type="Pfam" id="PF13953"/>
    </source>
</evidence>
<comment type="caution">
    <text evidence="2">The sequence shown here is derived from an EMBL/GenBank/DDBJ whole genome shotgun (WGS) entry which is preliminary data.</text>
</comment>
<dbReference type="InterPro" id="IPR000015">
    <property type="entry name" value="Fimb_usher"/>
</dbReference>
<accession>A0ABW7ENK0</accession>
<protein>
    <submittedName>
        <fullName evidence="2">Fimbria/pilus outer membrane usher protein</fullName>
    </submittedName>
</protein>
<gene>
    <name evidence="2" type="ORF">ACG02S_12595</name>
</gene>
<dbReference type="Pfam" id="PF00577">
    <property type="entry name" value="Usher"/>
    <property type="match status" value="2"/>
</dbReference>
<organism evidence="2 3">
    <name type="scientific">Pelomonas dachongensis</name>
    <dbReference type="NCBI Taxonomy" id="3299029"/>
    <lineage>
        <taxon>Bacteria</taxon>
        <taxon>Pseudomonadati</taxon>
        <taxon>Pseudomonadota</taxon>
        <taxon>Betaproteobacteria</taxon>
        <taxon>Burkholderiales</taxon>
        <taxon>Sphaerotilaceae</taxon>
        <taxon>Roseateles</taxon>
    </lineage>
</organism>
<dbReference type="InterPro" id="IPR043142">
    <property type="entry name" value="PapC-like_C_sf"/>
</dbReference>
<dbReference type="Pfam" id="PF13953">
    <property type="entry name" value="PapC_C"/>
    <property type="match status" value="1"/>
</dbReference>
<dbReference type="Gene3D" id="2.60.40.2610">
    <property type="entry name" value="Outer membrane usher protein FimD, plug domain"/>
    <property type="match status" value="1"/>
</dbReference>
<dbReference type="Gene3D" id="2.60.40.3110">
    <property type="match status" value="1"/>
</dbReference>
<dbReference type="RefSeq" id="WP_394470810.1">
    <property type="nucleotide sequence ID" value="NZ_JBIGHY010000004.1"/>
</dbReference>
<dbReference type="InterPro" id="IPR042186">
    <property type="entry name" value="FimD_plug_dom"/>
</dbReference>
<keyword evidence="3" id="KW-1185">Reference proteome</keyword>
<evidence type="ECO:0000313" key="3">
    <source>
        <dbReference type="Proteomes" id="UP001606300"/>
    </source>
</evidence>
<reference evidence="2 3" key="1">
    <citation type="submission" date="2024-09" db="EMBL/GenBank/DDBJ databases">
        <title>Novel species of the genus Pelomonas and Roseateles isolated from streams.</title>
        <authorList>
            <person name="Lu H."/>
        </authorList>
    </citation>
    <scope>NUCLEOTIDE SEQUENCE [LARGE SCALE GENOMIC DNA]</scope>
    <source>
        <strain evidence="2 3">DC23W</strain>
    </source>
</reference>
<proteinExistence type="predicted"/>
<evidence type="ECO:0000313" key="2">
    <source>
        <dbReference type="EMBL" id="MFG6414737.1"/>
    </source>
</evidence>
<dbReference type="PANTHER" id="PTHR30451">
    <property type="entry name" value="OUTER MEMBRANE USHER PROTEIN"/>
    <property type="match status" value="1"/>
</dbReference>
<dbReference type="PANTHER" id="PTHR30451:SF5">
    <property type="entry name" value="SLR0019 PROTEIN"/>
    <property type="match status" value="1"/>
</dbReference>